<dbReference type="PANTHER" id="PTHR24416">
    <property type="entry name" value="TYROSINE-PROTEIN KINASE RECEPTOR"/>
    <property type="match status" value="1"/>
</dbReference>
<dbReference type="InterPro" id="IPR001245">
    <property type="entry name" value="Ser-Thr/Tyr_kinase_cat_dom"/>
</dbReference>
<dbReference type="Pfam" id="PF07714">
    <property type="entry name" value="PK_Tyr_Ser-Thr"/>
    <property type="match status" value="1"/>
</dbReference>
<dbReference type="InterPro" id="IPR000719">
    <property type="entry name" value="Prot_kinase_dom"/>
</dbReference>
<dbReference type="InterPro" id="IPR020635">
    <property type="entry name" value="Tyr_kinase_cat_dom"/>
</dbReference>
<dbReference type="PRINTS" id="PR00109">
    <property type="entry name" value="TYRKINASE"/>
</dbReference>
<dbReference type="GO" id="GO:0004714">
    <property type="term" value="F:transmembrane receptor protein tyrosine kinase activity"/>
    <property type="evidence" value="ECO:0007669"/>
    <property type="project" value="TreeGrafter"/>
</dbReference>
<dbReference type="InterPro" id="IPR011009">
    <property type="entry name" value="Kinase-like_dom_sf"/>
</dbReference>
<keyword evidence="2" id="KW-1185">Reference proteome</keyword>
<dbReference type="SUPFAM" id="SSF56112">
    <property type="entry name" value="Protein kinase-like (PK-like)"/>
    <property type="match status" value="1"/>
</dbReference>
<reference evidence="1 2" key="1">
    <citation type="submission" date="2018-11" db="EMBL/GenBank/DDBJ databases">
        <authorList>
            <consortium name="Pathogen Informatics"/>
        </authorList>
    </citation>
    <scope>NUCLEOTIDE SEQUENCE [LARGE SCALE GENOMIC DNA]</scope>
    <source>
        <strain evidence="1 2">Zambia</strain>
    </source>
</reference>
<dbReference type="EMBL" id="UZAI01007757">
    <property type="protein sequence ID" value="VDP00156.1"/>
    <property type="molecule type" value="Genomic_DNA"/>
</dbReference>
<sequence length="141" mass="16640">MDSSEALRIGRYTIKCDVWSYGVLLWEIFTFGDVPYRNWSNQQTRDMIESGYRLPAPDLMPVWLRTLMNHCWHDEPMNRPSFTKISNEIQIPNVNSFTPNLNRSIDHSKHSQLKKSNHENNTSTIPLHLSIPIKDRRTRED</sequence>
<dbReference type="Proteomes" id="UP000277204">
    <property type="component" value="Unassembled WGS sequence"/>
</dbReference>
<dbReference type="GO" id="GO:0005886">
    <property type="term" value="C:plasma membrane"/>
    <property type="evidence" value="ECO:0007669"/>
    <property type="project" value="TreeGrafter"/>
</dbReference>
<name>A0A183M8M5_9TREM</name>
<dbReference type="SMART" id="SM00219">
    <property type="entry name" value="TyrKc"/>
    <property type="match status" value="1"/>
</dbReference>
<gene>
    <name evidence="1" type="ORF">SMRZ_LOCUS12400</name>
</gene>
<dbReference type="PANTHER" id="PTHR24416:SF611">
    <property type="entry name" value="TYROSINE-PROTEIN KINASE TRANSMEMBRANE RECEPTOR ROR"/>
    <property type="match status" value="1"/>
</dbReference>
<dbReference type="Gene3D" id="1.10.510.10">
    <property type="entry name" value="Transferase(Phosphotransferase) domain 1"/>
    <property type="match status" value="1"/>
</dbReference>
<dbReference type="GO" id="GO:0005524">
    <property type="term" value="F:ATP binding"/>
    <property type="evidence" value="ECO:0007669"/>
    <property type="project" value="InterPro"/>
</dbReference>
<evidence type="ECO:0000313" key="1">
    <source>
        <dbReference type="EMBL" id="VDP00156.1"/>
    </source>
</evidence>
<dbReference type="InterPro" id="IPR050122">
    <property type="entry name" value="RTK"/>
</dbReference>
<proteinExistence type="predicted"/>
<dbReference type="GO" id="GO:0007169">
    <property type="term" value="P:cell surface receptor protein tyrosine kinase signaling pathway"/>
    <property type="evidence" value="ECO:0007669"/>
    <property type="project" value="TreeGrafter"/>
</dbReference>
<evidence type="ECO:0000313" key="2">
    <source>
        <dbReference type="Proteomes" id="UP000277204"/>
    </source>
</evidence>
<dbReference type="STRING" id="48269.A0A183M8M5"/>
<organism evidence="1 2">
    <name type="scientific">Schistosoma margrebowiei</name>
    <dbReference type="NCBI Taxonomy" id="48269"/>
    <lineage>
        <taxon>Eukaryota</taxon>
        <taxon>Metazoa</taxon>
        <taxon>Spiralia</taxon>
        <taxon>Lophotrochozoa</taxon>
        <taxon>Platyhelminthes</taxon>
        <taxon>Trematoda</taxon>
        <taxon>Digenea</taxon>
        <taxon>Strigeidida</taxon>
        <taxon>Schistosomatoidea</taxon>
        <taxon>Schistosomatidae</taxon>
        <taxon>Schistosoma</taxon>
    </lineage>
</organism>
<accession>A0A183M8M5</accession>
<dbReference type="AlphaFoldDB" id="A0A183M8M5"/>
<dbReference type="GO" id="GO:0043235">
    <property type="term" value="C:receptor complex"/>
    <property type="evidence" value="ECO:0007669"/>
    <property type="project" value="TreeGrafter"/>
</dbReference>
<dbReference type="PROSITE" id="PS50011">
    <property type="entry name" value="PROTEIN_KINASE_DOM"/>
    <property type="match status" value="1"/>
</dbReference>
<protein>
    <submittedName>
        <fullName evidence="1">Uncharacterized protein</fullName>
    </submittedName>
</protein>